<evidence type="ECO:0000256" key="2">
    <source>
        <dbReference type="ARBA" id="ARBA00023002"/>
    </source>
</evidence>
<dbReference type="CDD" id="cd12167">
    <property type="entry name" value="2-Hacid_dh_8"/>
    <property type="match status" value="1"/>
</dbReference>
<dbReference type="PANTHER" id="PTHR42789:SF1">
    <property type="entry name" value="D-ISOMER SPECIFIC 2-HYDROXYACID DEHYDROGENASE FAMILY PROTEIN (AFU_ORTHOLOGUE AFUA_6G10090)"/>
    <property type="match status" value="1"/>
</dbReference>
<evidence type="ECO:0000259" key="5">
    <source>
        <dbReference type="Pfam" id="PF00389"/>
    </source>
</evidence>
<dbReference type="InterPro" id="IPR006140">
    <property type="entry name" value="D-isomer_DH_NAD-bd"/>
</dbReference>
<dbReference type="Pfam" id="PF02826">
    <property type="entry name" value="2-Hacid_dh_C"/>
    <property type="match status" value="1"/>
</dbReference>
<dbReference type="RefSeq" id="WP_345519006.1">
    <property type="nucleotide sequence ID" value="NZ_BAAAXD010000051.1"/>
</dbReference>
<proteinExistence type="inferred from homology"/>
<dbReference type="Gene3D" id="3.40.50.720">
    <property type="entry name" value="NAD(P)-binding Rossmann-like Domain"/>
    <property type="match status" value="2"/>
</dbReference>
<evidence type="ECO:0000256" key="4">
    <source>
        <dbReference type="RuleBase" id="RU003719"/>
    </source>
</evidence>
<organism evidence="7 8">
    <name type="scientific">Streptomyces yanii</name>
    <dbReference type="NCBI Taxonomy" id="78510"/>
    <lineage>
        <taxon>Bacteria</taxon>
        <taxon>Bacillati</taxon>
        <taxon>Actinomycetota</taxon>
        <taxon>Actinomycetes</taxon>
        <taxon>Kitasatosporales</taxon>
        <taxon>Streptomycetaceae</taxon>
        <taxon>Streptomyces</taxon>
    </lineage>
</organism>
<dbReference type="PANTHER" id="PTHR42789">
    <property type="entry name" value="D-ISOMER SPECIFIC 2-HYDROXYACID DEHYDROGENASE FAMILY PROTEIN (AFU_ORTHOLOGUE AFUA_6G10090)"/>
    <property type="match status" value="1"/>
</dbReference>
<dbReference type="InterPro" id="IPR006139">
    <property type="entry name" value="D-isomer_2_OHA_DH_cat_dom"/>
</dbReference>
<dbReference type="InterPro" id="IPR036291">
    <property type="entry name" value="NAD(P)-bd_dom_sf"/>
</dbReference>
<comment type="caution">
    <text evidence="7">The sequence shown here is derived from an EMBL/GenBank/DDBJ whole genome shotgun (WGS) entry which is preliminary data.</text>
</comment>
<name>A0ABV5R399_9ACTN</name>
<dbReference type="InterPro" id="IPR029753">
    <property type="entry name" value="D-isomer_DH_CS"/>
</dbReference>
<evidence type="ECO:0000256" key="1">
    <source>
        <dbReference type="ARBA" id="ARBA00005854"/>
    </source>
</evidence>
<evidence type="ECO:0000256" key="3">
    <source>
        <dbReference type="ARBA" id="ARBA00023027"/>
    </source>
</evidence>
<keyword evidence="8" id="KW-1185">Reference proteome</keyword>
<dbReference type="Proteomes" id="UP001589710">
    <property type="component" value="Unassembled WGS sequence"/>
</dbReference>
<comment type="similarity">
    <text evidence="1 4">Belongs to the D-isomer specific 2-hydroxyacid dehydrogenase family.</text>
</comment>
<evidence type="ECO:0000259" key="6">
    <source>
        <dbReference type="Pfam" id="PF02826"/>
    </source>
</evidence>
<evidence type="ECO:0000313" key="8">
    <source>
        <dbReference type="Proteomes" id="UP001589710"/>
    </source>
</evidence>
<accession>A0ABV5R399</accession>
<keyword evidence="3" id="KW-0520">NAD</keyword>
<dbReference type="SUPFAM" id="SSF52283">
    <property type="entry name" value="Formate/glycerate dehydrogenase catalytic domain-like"/>
    <property type="match status" value="1"/>
</dbReference>
<feature type="domain" description="D-isomer specific 2-hydroxyacid dehydrogenase NAD-binding" evidence="6">
    <location>
        <begin position="123"/>
        <end position="298"/>
    </location>
</feature>
<dbReference type="Pfam" id="PF00389">
    <property type="entry name" value="2-Hacid_dh"/>
    <property type="match status" value="1"/>
</dbReference>
<reference evidence="7 8" key="1">
    <citation type="submission" date="2024-09" db="EMBL/GenBank/DDBJ databases">
        <authorList>
            <person name="Sun Q."/>
            <person name="Mori K."/>
        </authorList>
    </citation>
    <scope>NUCLEOTIDE SEQUENCE [LARGE SCALE GENOMIC DNA]</scope>
    <source>
        <strain evidence="7 8">JCM 3331</strain>
    </source>
</reference>
<feature type="domain" description="D-isomer specific 2-hydroxyacid dehydrogenase catalytic" evidence="5">
    <location>
        <begin position="66"/>
        <end position="329"/>
    </location>
</feature>
<protein>
    <submittedName>
        <fullName evidence="7">Hydroxyacid dehydrogenase</fullName>
    </submittedName>
</protein>
<gene>
    <name evidence="7" type="ORF">ACFFTL_07765</name>
</gene>
<evidence type="ECO:0000313" key="7">
    <source>
        <dbReference type="EMBL" id="MFB9572222.1"/>
    </source>
</evidence>
<dbReference type="InterPro" id="IPR050857">
    <property type="entry name" value="D-2-hydroxyacid_DH"/>
</dbReference>
<dbReference type="EMBL" id="JBHMCG010000036">
    <property type="protein sequence ID" value="MFB9572222.1"/>
    <property type="molecule type" value="Genomic_DNA"/>
</dbReference>
<dbReference type="PROSITE" id="PS00670">
    <property type="entry name" value="D_2_HYDROXYACID_DH_2"/>
    <property type="match status" value="1"/>
</dbReference>
<sequence length="338" mass="35945">MTRSRRARVAFAMHRDLREHLLDDELLHRLRAVADIEAGQALHDFSTPGAVACLGRAEILVTGWGCPPLTADVLALAPQLRAVVHAAGSVKHHITPACWERGLSISSAASANAVPVAEYTVAVIILANKRVFPLAAEYRAAGTSTNLSARYPSLGNYRKRIGIVGASAIGRRVLALLRAYAFDLVVSDPYLAASEAGELGAELVDLDELVATSDVVSLHAPALPETRHLINARRLSMMRPGTTLINTARGDLVDTAALTAAVQGGHLYAVLDVTTPEPLPFDSPLRGHPHVVLTPHVAGSLGTELLRMGELAVSEVERLIAGVPPRHAVLQHMLGRTA</sequence>
<dbReference type="SUPFAM" id="SSF51735">
    <property type="entry name" value="NAD(P)-binding Rossmann-fold domains"/>
    <property type="match status" value="1"/>
</dbReference>
<keyword evidence="2 4" id="KW-0560">Oxidoreductase</keyword>